<dbReference type="AlphaFoldDB" id="A0AAD5UV30"/>
<sequence length="406" mass="44908">MPLAPVDDKGTQLFFEDSGPPGSNDYTTAVLIHGAYFNSGIFRPMIPYAKENNLRLVLLNQRDFRGSTPFSPTELTMLYSPDQHQDFVQYRIAELGSFLEWFIKEQKVPVPTLQEGKRYGGIAVIAWSAANALAVPFLASFDTVSARIPEPVRAYLHSAVLYGEIPSLSSTSSVPHKSADPPVYVTGAQPVTQEEYYTPILDPIYSAEEKTLRFPLWVTGYYTHSSELFDNLPVATQNDLPSRKQFFSRIQSNPDEEPTPTAARIPVTTLEEIAEPEGLMRSHLPISAISASIFQDAFSKITSRSHVDGASSCSQVNIAIVLCTKSVGYCVCTGMEIQRIGLRSQVECGDRTTSDSGKLSLHIWDQMNHCVGNISQTMGYTCLRSESSLYSRTGTFRKTSQGSSRK</sequence>
<feature type="region of interest" description="Disordered" evidence="1">
    <location>
        <begin position="1"/>
        <end position="20"/>
    </location>
</feature>
<feature type="compositionally biased region" description="Basic and acidic residues" evidence="1">
    <location>
        <begin position="1"/>
        <end position="10"/>
    </location>
</feature>
<evidence type="ECO:0008006" key="4">
    <source>
        <dbReference type="Google" id="ProtNLM"/>
    </source>
</evidence>
<dbReference type="SUPFAM" id="SSF53474">
    <property type="entry name" value="alpha/beta-Hydrolases"/>
    <property type="match status" value="1"/>
</dbReference>
<name>A0AAD5UV30_9APHY</name>
<dbReference type="EMBL" id="JANAWD010000499">
    <property type="protein sequence ID" value="KAJ3478589.1"/>
    <property type="molecule type" value="Genomic_DNA"/>
</dbReference>
<evidence type="ECO:0000313" key="2">
    <source>
        <dbReference type="EMBL" id="KAJ3478589.1"/>
    </source>
</evidence>
<gene>
    <name evidence="2" type="ORF">NLI96_g9647</name>
</gene>
<dbReference type="Gene3D" id="3.40.50.1820">
    <property type="entry name" value="alpha/beta hydrolase"/>
    <property type="match status" value="1"/>
</dbReference>
<accession>A0AAD5UV30</accession>
<proteinExistence type="predicted"/>
<keyword evidence="3" id="KW-1185">Reference proteome</keyword>
<reference evidence="2" key="1">
    <citation type="submission" date="2022-07" db="EMBL/GenBank/DDBJ databases">
        <title>Genome Sequence of Physisporinus lineatus.</title>
        <authorList>
            <person name="Buettner E."/>
        </authorList>
    </citation>
    <scope>NUCLEOTIDE SEQUENCE</scope>
    <source>
        <strain evidence="2">VT162</strain>
    </source>
</reference>
<organism evidence="2 3">
    <name type="scientific">Meripilus lineatus</name>
    <dbReference type="NCBI Taxonomy" id="2056292"/>
    <lineage>
        <taxon>Eukaryota</taxon>
        <taxon>Fungi</taxon>
        <taxon>Dikarya</taxon>
        <taxon>Basidiomycota</taxon>
        <taxon>Agaricomycotina</taxon>
        <taxon>Agaricomycetes</taxon>
        <taxon>Polyporales</taxon>
        <taxon>Meripilaceae</taxon>
        <taxon>Meripilus</taxon>
    </lineage>
</organism>
<evidence type="ECO:0000256" key="1">
    <source>
        <dbReference type="SAM" id="MobiDB-lite"/>
    </source>
</evidence>
<protein>
    <recommendedName>
        <fullName evidence="4">AB hydrolase-1 domain-containing protein</fullName>
    </recommendedName>
</protein>
<dbReference type="InterPro" id="IPR029058">
    <property type="entry name" value="AB_hydrolase_fold"/>
</dbReference>
<dbReference type="Proteomes" id="UP001212997">
    <property type="component" value="Unassembled WGS sequence"/>
</dbReference>
<comment type="caution">
    <text evidence="2">The sequence shown here is derived from an EMBL/GenBank/DDBJ whole genome shotgun (WGS) entry which is preliminary data.</text>
</comment>
<evidence type="ECO:0000313" key="3">
    <source>
        <dbReference type="Proteomes" id="UP001212997"/>
    </source>
</evidence>